<proteinExistence type="predicted"/>
<dbReference type="Proteomes" id="UP000823388">
    <property type="component" value="Chromosome 6N"/>
</dbReference>
<reference evidence="1" key="1">
    <citation type="submission" date="2020-05" db="EMBL/GenBank/DDBJ databases">
        <title>WGS assembly of Panicum virgatum.</title>
        <authorList>
            <person name="Lovell J.T."/>
            <person name="Jenkins J."/>
            <person name="Shu S."/>
            <person name="Juenger T.E."/>
            <person name="Schmutz J."/>
        </authorList>
    </citation>
    <scope>NUCLEOTIDE SEQUENCE</scope>
    <source>
        <strain evidence="1">AP13</strain>
    </source>
</reference>
<dbReference type="AlphaFoldDB" id="A0A8T0R241"/>
<dbReference type="EMBL" id="CM029048">
    <property type="protein sequence ID" value="KAG2579330.1"/>
    <property type="molecule type" value="Genomic_DNA"/>
</dbReference>
<evidence type="ECO:0000313" key="2">
    <source>
        <dbReference type="Proteomes" id="UP000823388"/>
    </source>
</evidence>
<gene>
    <name evidence="1" type="ORF">PVAP13_6NG275803</name>
</gene>
<name>A0A8T0R241_PANVG</name>
<accession>A0A8T0R241</accession>
<evidence type="ECO:0000313" key="1">
    <source>
        <dbReference type="EMBL" id="KAG2579330.1"/>
    </source>
</evidence>
<organism evidence="1 2">
    <name type="scientific">Panicum virgatum</name>
    <name type="common">Blackwell switchgrass</name>
    <dbReference type="NCBI Taxonomy" id="38727"/>
    <lineage>
        <taxon>Eukaryota</taxon>
        <taxon>Viridiplantae</taxon>
        <taxon>Streptophyta</taxon>
        <taxon>Embryophyta</taxon>
        <taxon>Tracheophyta</taxon>
        <taxon>Spermatophyta</taxon>
        <taxon>Magnoliopsida</taxon>
        <taxon>Liliopsida</taxon>
        <taxon>Poales</taxon>
        <taxon>Poaceae</taxon>
        <taxon>PACMAD clade</taxon>
        <taxon>Panicoideae</taxon>
        <taxon>Panicodae</taxon>
        <taxon>Paniceae</taxon>
        <taxon>Panicinae</taxon>
        <taxon>Panicum</taxon>
        <taxon>Panicum sect. Hiantes</taxon>
    </lineage>
</organism>
<sequence>MMQDMRPQQGFETLKVTNDCNTMFWLPEFPVACDIPPMWFECMQVLFTTPISIWRYVN</sequence>
<comment type="caution">
    <text evidence="1">The sequence shown here is derived from an EMBL/GenBank/DDBJ whole genome shotgun (WGS) entry which is preliminary data.</text>
</comment>
<keyword evidence="2" id="KW-1185">Reference proteome</keyword>
<protein>
    <submittedName>
        <fullName evidence="1">Uncharacterized protein</fullName>
    </submittedName>
</protein>